<dbReference type="Pfam" id="PF05739">
    <property type="entry name" value="SNARE"/>
    <property type="match status" value="1"/>
</dbReference>
<protein>
    <submittedName>
        <fullName evidence="6">Syntaxin/epimorphin family</fullName>
    </submittedName>
</protein>
<dbReference type="GO" id="GO:0006886">
    <property type="term" value="P:intracellular protein transport"/>
    <property type="evidence" value="ECO:0000318"/>
    <property type="project" value="GO_Central"/>
</dbReference>
<evidence type="ECO:0000313" key="7">
    <source>
        <dbReference type="Proteomes" id="UP000054558"/>
    </source>
</evidence>
<dbReference type="InterPro" id="IPR000727">
    <property type="entry name" value="T_SNARE_dom"/>
</dbReference>
<keyword evidence="2" id="KW-0653">Protein transport</keyword>
<feature type="domain" description="T-SNARE coiled-coil homology" evidence="5">
    <location>
        <begin position="176"/>
        <end position="238"/>
    </location>
</feature>
<feature type="transmembrane region" description="Helical" evidence="4">
    <location>
        <begin position="246"/>
        <end position="268"/>
    </location>
</feature>
<dbReference type="AlphaFoldDB" id="A0A1Y1HYD3"/>
<feature type="compositionally biased region" description="Low complexity" evidence="3">
    <location>
        <begin position="7"/>
        <end position="19"/>
    </location>
</feature>
<sequence>MSFQDLGAGPARGPANRGPSGDGTQRLAASIFQLKTAVNTYQKDVNTLGTPKDTPKLREKLAKTNAHISELAKKATDELKAASGRDHTANVGLERKRQDTKLAADLQRVLNDFSKAQREALDREKKYIPYVPKESQNPDSLHIQVEGGSRDERQTLLVQQQRQEVLNLEADLDYNEALIVEREEGIRDIQGQILEVHETFKDLAQLVQEQGSSIDLIDSNLVSTDESMIRANKELRGAAKRQKSNASTACCLMVFFSLALIIIVFVMVA</sequence>
<proteinExistence type="inferred from homology"/>
<dbReference type="SMART" id="SM00397">
    <property type="entry name" value="t_SNARE"/>
    <property type="match status" value="1"/>
</dbReference>
<dbReference type="GO" id="GO:0048278">
    <property type="term" value="P:vesicle docking"/>
    <property type="evidence" value="ECO:0000318"/>
    <property type="project" value="GO_Central"/>
</dbReference>
<dbReference type="GO" id="GO:0005484">
    <property type="term" value="F:SNAP receptor activity"/>
    <property type="evidence" value="ECO:0000318"/>
    <property type="project" value="GO_Central"/>
</dbReference>
<dbReference type="SMART" id="SM00503">
    <property type="entry name" value="SynN"/>
    <property type="match status" value="1"/>
</dbReference>
<dbReference type="OMA" id="LMTYTKQ"/>
<keyword evidence="4" id="KW-0812">Transmembrane</keyword>
<dbReference type="EMBL" id="DF237032">
    <property type="protein sequence ID" value="GAQ81536.1"/>
    <property type="molecule type" value="Genomic_DNA"/>
</dbReference>
<dbReference type="Proteomes" id="UP000054558">
    <property type="component" value="Unassembled WGS sequence"/>
</dbReference>
<dbReference type="InterPro" id="IPR006011">
    <property type="entry name" value="Syntaxin_N"/>
</dbReference>
<dbReference type="SUPFAM" id="SSF47661">
    <property type="entry name" value="t-snare proteins"/>
    <property type="match status" value="1"/>
</dbReference>
<comment type="similarity">
    <text evidence="1">Belongs to the syntaxin family.</text>
</comment>
<keyword evidence="7" id="KW-1185">Reference proteome</keyword>
<evidence type="ECO:0000259" key="5">
    <source>
        <dbReference type="PROSITE" id="PS50192"/>
    </source>
</evidence>
<gene>
    <name evidence="6" type="ORF">KFL_000830180</name>
</gene>
<keyword evidence="4" id="KW-1133">Transmembrane helix</keyword>
<dbReference type="InterPro" id="IPR045242">
    <property type="entry name" value="Syntaxin"/>
</dbReference>
<name>A0A1Y1HYD3_KLENI</name>
<dbReference type="Gene3D" id="1.20.58.70">
    <property type="match status" value="1"/>
</dbReference>
<evidence type="ECO:0000256" key="3">
    <source>
        <dbReference type="SAM" id="MobiDB-lite"/>
    </source>
</evidence>
<dbReference type="PROSITE" id="PS50192">
    <property type="entry name" value="T_SNARE"/>
    <property type="match status" value="1"/>
</dbReference>
<reference evidence="6 7" key="1">
    <citation type="journal article" date="2014" name="Nat. Commun.">
        <title>Klebsormidium flaccidum genome reveals primary factors for plant terrestrial adaptation.</title>
        <authorList>
            <person name="Hori K."/>
            <person name="Maruyama F."/>
            <person name="Fujisawa T."/>
            <person name="Togashi T."/>
            <person name="Yamamoto N."/>
            <person name="Seo M."/>
            <person name="Sato S."/>
            <person name="Yamada T."/>
            <person name="Mori H."/>
            <person name="Tajima N."/>
            <person name="Moriyama T."/>
            <person name="Ikeuchi M."/>
            <person name="Watanabe M."/>
            <person name="Wada H."/>
            <person name="Kobayashi K."/>
            <person name="Saito M."/>
            <person name="Masuda T."/>
            <person name="Sasaki-Sekimoto Y."/>
            <person name="Mashiguchi K."/>
            <person name="Awai K."/>
            <person name="Shimojima M."/>
            <person name="Masuda S."/>
            <person name="Iwai M."/>
            <person name="Nobusawa T."/>
            <person name="Narise T."/>
            <person name="Kondo S."/>
            <person name="Saito H."/>
            <person name="Sato R."/>
            <person name="Murakawa M."/>
            <person name="Ihara Y."/>
            <person name="Oshima-Yamada Y."/>
            <person name="Ohtaka K."/>
            <person name="Satoh M."/>
            <person name="Sonobe K."/>
            <person name="Ishii M."/>
            <person name="Ohtani R."/>
            <person name="Kanamori-Sato M."/>
            <person name="Honoki R."/>
            <person name="Miyazaki D."/>
            <person name="Mochizuki H."/>
            <person name="Umetsu J."/>
            <person name="Higashi K."/>
            <person name="Shibata D."/>
            <person name="Kamiya Y."/>
            <person name="Sato N."/>
            <person name="Nakamura Y."/>
            <person name="Tabata S."/>
            <person name="Ida S."/>
            <person name="Kurokawa K."/>
            <person name="Ohta H."/>
        </authorList>
    </citation>
    <scope>NUCLEOTIDE SEQUENCE [LARGE SCALE GENOMIC DNA]</scope>
    <source>
        <strain evidence="6 7">NIES-2285</strain>
    </source>
</reference>
<dbReference type="GO" id="GO:0031201">
    <property type="term" value="C:SNARE complex"/>
    <property type="evidence" value="ECO:0000318"/>
    <property type="project" value="GO_Central"/>
</dbReference>
<evidence type="ECO:0000313" key="6">
    <source>
        <dbReference type="EMBL" id="GAQ81536.1"/>
    </source>
</evidence>
<dbReference type="GO" id="GO:0000149">
    <property type="term" value="F:SNARE binding"/>
    <property type="evidence" value="ECO:0000318"/>
    <property type="project" value="GO_Central"/>
</dbReference>
<dbReference type="PANTHER" id="PTHR19957">
    <property type="entry name" value="SYNTAXIN"/>
    <property type="match status" value="1"/>
</dbReference>
<keyword evidence="2" id="KW-0813">Transport</keyword>
<dbReference type="InterPro" id="IPR010989">
    <property type="entry name" value="SNARE"/>
</dbReference>
<evidence type="ECO:0000256" key="1">
    <source>
        <dbReference type="ARBA" id="ARBA00009063"/>
    </source>
</evidence>
<dbReference type="PANTHER" id="PTHR19957:SF38">
    <property type="entry name" value="LD27581P"/>
    <property type="match status" value="1"/>
</dbReference>
<evidence type="ECO:0000256" key="2">
    <source>
        <dbReference type="ARBA" id="ARBA00022927"/>
    </source>
</evidence>
<keyword evidence="4" id="KW-0472">Membrane</keyword>
<evidence type="ECO:0000256" key="4">
    <source>
        <dbReference type="SAM" id="Phobius"/>
    </source>
</evidence>
<dbReference type="GO" id="GO:0006906">
    <property type="term" value="P:vesicle fusion"/>
    <property type="evidence" value="ECO:0000318"/>
    <property type="project" value="GO_Central"/>
</dbReference>
<dbReference type="CDD" id="cd15840">
    <property type="entry name" value="SNARE_Qa"/>
    <property type="match status" value="1"/>
</dbReference>
<dbReference type="OrthoDB" id="364348at2759"/>
<dbReference type="Gene3D" id="1.20.5.110">
    <property type="match status" value="1"/>
</dbReference>
<feature type="region of interest" description="Disordered" evidence="3">
    <location>
        <begin position="1"/>
        <end position="24"/>
    </location>
</feature>
<organism evidence="6 7">
    <name type="scientific">Klebsormidium nitens</name>
    <name type="common">Green alga</name>
    <name type="synonym">Ulothrix nitens</name>
    <dbReference type="NCBI Taxonomy" id="105231"/>
    <lineage>
        <taxon>Eukaryota</taxon>
        <taxon>Viridiplantae</taxon>
        <taxon>Streptophyta</taxon>
        <taxon>Klebsormidiophyceae</taxon>
        <taxon>Klebsormidiales</taxon>
        <taxon>Klebsormidiaceae</taxon>
        <taxon>Klebsormidium</taxon>
    </lineage>
</organism>
<dbReference type="GO" id="GO:0012505">
    <property type="term" value="C:endomembrane system"/>
    <property type="evidence" value="ECO:0000318"/>
    <property type="project" value="GO_Central"/>
</dbReference>
<dbReference type="STRING" id="105231.A0A1Y1HYD3"/>
<dbReference type="Pfam" id="PF14523">
    <property type="entry name" value="Syntaxin_2"/>
    <property type="match status" value="1"/>
</dbReference>
<accession>A0A1Y1HYD3</accession>